<evidence type="ECO:0000256" key="6">
    <source>
        <dbReference type="RuleBase" id="RU361235"/>
    </source>
</evidence>
<organism evidence="8 9">
    <name type="scientific">Exocentrus adspersus</name>
    <dbReference type="NCBI Taxonomy" id="1586481"/>
    <lineage>
        <taxon>Eukaryota</taxon>
        <taxon>Metazoa</taxon>
        <taxon>Ecdysozoa</taxon>
        <taxon>Arthropoda</taxon>
        <taxon>Hexapoda</taxon>
        <taxon>Insecta</taxon>
        <taxon>Pterygota</taxon>
        <taxon>Neoptera</taxon>
        <taxon>Endopterygota</taxon>
        <taxon>Coleoptera</taxon>
        <taxon>Polyphaga</taxon>
        <taxon>Cucujiformia</taxon>
        <taxon>Chrysomeloidea</taxon>
        <taxon>Cerambycidae</taxon>
        <taxon>Lamiinae</taxon>
        <taxon>Acanthocinini</taxon>
        <taxon>Exocentrus</taxon>
    </lineage>
</organism>
<keyword evidence="9" id="KW-1185">Reference proteome</keyword>
<evidence type="ECO:0000256" key="4">
    <source>
        <dbReference type="ARBA" id="ARBA00023157"/>
    </source>
</evidence>
<dbReference type="PANTHER" id="PTHR43142:SF1">
    <property type="entry name" value="CARBOXYLIC ESTER HYDROLASE"/>
    <property type="match status" value="1"/>
</dbReference>
<dbReference type="Proteomes" id="UP001159042">
    <property type="component" value="Unassembled WGS sequence"/>
</dbReference>
<dbReference type="EC" id="3.1.1.-" evidence="6"/>
<dbReference type="PROSITE" id="PS00941">
    <property type="entry name" value="CARBOXYLESTERASE_B_2"/>
    <property type="match status" value="1"/>
</dbReference>
<evidence type="ECO:0000256" key="5">
    <source>
        <dbReference type="ARBA" id="ARBA00023180"/>
    </source>
</evidence>
<dbReference type="Pfam" id="PF00135">
    <property type="entry name" value="COesterase"/>
    <property type="match status" value="1"/>
</dbReference>
<dbReference type="InterPro" id="IPR019826">
    <property type="entry name" value="Carboxylesterase_B_AS"/>
</dbReference>
<gene>
    <name evidence="8" type="ORF">NQ315_009416</name>
</gene>
<dbReference type="InterPro" id="IPR029058">
    <property type="entry name" value="AB_hydrolase_fold"/>
</dbReference>
<protein>
    <recommendedName>
        <fullName evidence="6">Carboxylic ester hydrolase</fullName>
        <ecNumber evidence="6">3.1.1.-</ecNumber>
    </recommendedName>
</protein>
<dbReference type="SUPFAM" id="SSF53474">
    <property type="entry name" value="alpha/beta-Hydrolases"/>
    <property type="match status" value="1"/>
</dbReference>
<dbReference type="AlphaFoldDB" id="A0AAV8WGL0"/>
<proteinExistence type="inferred from homology"/>
<evidence type="ECO:0000256" key="2">
    <source>
        <dbReference type="ARBA" id="ARBA00022487"/>
    </source>
</evidence>
<evidence type="ECO:0000256" key="3">
    <source>
        <dbReference type="ARBA" id="ARBA00022801"/>
    </source>
</evidence>
<dbReference type="PANTHER" id="PTHR43142">
    <property type="entry name" value="CARBOXYLIC ESTER HYDROLASE"/>
    <property type="match status" value="1"/>
</dbReference>
<dbReference type="GO" id="GO:0052689">
    <property type="term" value="F:carboxylic ester hydrolase activity"/>
    <property type="evidence" value="ECO:0007669"/>
    <property type="project" value="UniProtKB-KW"/>
</dbReference>
<keyword evidence="2" id="KW-0719">Serine esterase</keyword>
<name>A0AAV8WGL0_9CUCU</name>
<evidence type="ECO:0000313" key="9">
    <source>
        <dbReference type="Proteomes" id="UP001159042"/>
    </source>
</evidence>
<evidence type="ECO:0000256" key="1">
    <source>
        <dbReference type="ARBA" id="ARBA00005964"/>
    </source>
</evidence>
<dbReference type="InterPro" id="IPR019819">
    <property type="entry name" value="Carboxylesterase_B_CS"/>
</dbReference>
<dbReference type="EMBL" id="JANEYG010000001">
    <property type="protein sequence ID" value="KAJ8925576.1"/>
    <property type="molecule type" value="Genomic_DNA"/>
</dbReference>
<keyword evidence="5" id="KW-0325">Glycoprotein</keyword>
<accession>A0AAV8WGL0</accession>
<dbReference type="InterPro" id="IPR002018">
    <property type="entry name" value="CarbesteraseB"/>
</dbReference>
<keyword evidence="4" id="KW-1015">Disulfide bond</keyword>
<comment type="similarity">
    <text evidence="1 6">Belongs to the type-B carboxylesterase/lipase family.</text>
</comment>
<evidence type="ECO:0000313" key="8">
    <source>
        <dbReference type="EMBL" id="KAJ8925576.1"/>
    </source>
</evidence>
<comment type="caution">
    <text evidence="8">The sequence shown here is derived from an EMBL/GenBank/DDBJ whole genome shotgun (WGS) entry which is preliminary data.</text>
</comment>
<sequence length="541" mass="61433">MVDANLQVVTENGIVQGFQKKLDNGPFMYAYTGIPFAKPPLYSLRFMSPQPHDNWSGVLNATLPTPACVEFSLRLVGLTVSGSEDCLYLNVYSPQRPQIDANLPVLFWIYGGAFLEGNTTIYHPDYLIEENIIVVTSNYRLGIFGRRFLSTQDEAAPGNYGLKDQNAALKWVNNNIRYFGGDASRVTIMGESAGACSTMYHMLSPKSRGLFHAAAVMSGDTLTPWCSQRHPRKVAKDISIHLGVSMDNSTSFIEALRRMDSETLMRGQITPILVNSIELYHNGFIFTPVIEHDHEDAFITQSSYSLLETGKFARVPLMIGTTSLEFNFFSAAISVIKPLLVLLDLSPSLIPSGMDIPPSQKRFVGSEIRRKYFRSDSLLSGTDAELLQYLSDVFFVKSLQKSVQLLAKYIPVFNYVFDYDGQGAIDFSYKRFQLKKEVEKGTGHFEDMVYMWKVCELNEQDKLVSKRFVKMLSNFAKCGNPTPVMDDILQNVIWPPVNSSDYREYLLIGNDLKILQNYRNSYMEFWDELYEKYCRKPFTTY</sequence>
<evidence type="ECO:0000259" key="7">
    <source>
        <dbReference type="Pfam" id="PF00135"/>
    </source>
</evidence>
<reference evidence="8 9" key="1">
    <citation type="journal article" date="2023" name="Insect Mol. Biol.">
        <title>Genome sequencing provides insights into the evolution of gene families encoding plant cell wall-degrading enzymes in longhorned beetles.</title>
        <authorList>
            <person name="Shin N.R."/>
            <person name="Okamura Y."/>
            <person name="Kirsch R."/>
            <person name="Pauchet Y."/>
        </authorList>
    </citation>
    <scope>NUCLEOTIDE SEQUENCE [LARGE SCALE GENOMIC DNA]</scope>
    <source>
        <strain evidence="8">EAD_L_NR</strain>
    </source>
</reference>
<dbReference type="Gene3D" id="3.40.50.1820">
    <property type="entry name" value="alpha/beta hydrolase"/>
    <property type="match status" value="1"/>
</dbReference>
<keyword evidence="3 6" id="KW-0378">Hydrolase</keyword>
<feature type="domain" description="Carboxylesterase type B" evidence="7">
    <location>
        <begin position="6"/>
        <end position="526"/>
    </location>
</feature>
<dbReference type="PROSITE" id="PS00122">
    <property type="entry name" value="CARBOXYLESTERASE_B_1"/>
    <property type="match status" value="1"/>
</dbReference>